<keyword evidence="10" id="KW-1185">Reference proteome</keyword>
<sequence length="273" mass="30353">MDLRLISSVLTGYLSGISCRQQLLKPSSASQHRFTRTIPKDMGIRSLLSPDQPFYPNLSGSVTYSDRTDVNVNPPNVSFSRVGETGESSKNDTAFVGQKCQYPNCPETRIFKQDSVFKQHLRPYKCPIPTCTVTPFATPGDLKRHEREVHSTPTFTCPITSCRRHRRGFGRKDNLVQHLQRVHDQEVDGMTSSSPPALNLDGGFSNKDSFTGLGRVISNSNTTSTDLLITSMSSPSEKTTLMAKLQQLEMEKVKAMAKFDGDIAALKRVLSFM</sequence>
<evidence type="ECO:0000259" key="8">
    <source>
        <dbReference type="SMART" id="SM00355"/>
    </source>
</evidence>
<dbReference type="GO" id="GO:0005634">
    <property type="term" value="C:nucleus"/>
    <property type="evidence" value="ECO:0007669"/>
    <property type="project" value="UniProtKB-SubCell"/>
</dbReference>
<dbReference type="InterPro" id="IPR059095">
    <property type="entry name" value="Znf_C2H2_17_2nd"/>
</dbReference>
<organism evidence="9 10">
    <name type="scientific">Phialocephala subalpina</name>
    <dbReference type="NCBI Taxonomy" id="576137"/>
    <lineage>
        <taxon>Eukaryota</taxon>
        <taxon>Fungi</taxon>
        <taxon>Dikarya</taxon>
        <taxon>Ascomycota</taxon>
        <taxon>Pezizomycotina</taxon>
        <taxon>Leotiomycetes</taxon>
        <taxon>Helotiales</taxon>
        <taxon>Mollisiaceae</taxon>
        <taxon>Phialocephala</taxon>
        <taxon>Phialocephala fortinii species complex</taxon>
    </lineage>
</organism>
<dbReference type="Gene3D" id="3.30.160.60">
    <property type="entry name" value="Classic Zinc Finger"/>
    <property type="match status" value="2"/>
</dbReference>
<dbReference type="Pfam" id="PF26177">
    <property type="entry name" value="zf_C2H2_17_1st"/>
    <property type="match status" value="1"/>
</dbReference>
<comment type="subcellular location">
    <subcellularLocation>
        <location evidence="1">Nucleus</location>
    </subcellularLocation>
</comment>
<keyword evidence="3" id="KW-0863">Zinc-finger</keyword>
<feature type="domain" description="C2H2-type" evidence="8">
    <location>
        <begin position="124"/>
        <end position="150"/>
    </location>
</feature>
<evidence type="ECO:0000256" key="3">
    <source>
        <dbReference type="ARBA" id="ARBA00022771"/>
    </source>
</evidence>
<dbReference type="Pfam" id="PF26176">
    <property type="entry name" value="zf_C2H2_17_2"/>
    <property type="match status" value="1"/>
</dbReference>
<dbReference type="PROSITE" id="PS51257">
    <property type="entry name" value="PROKAR_LIPOPROTEIN"/>
    <property type="match status" value="1"/>
</dbReference>
<dbReference type="OrthoDB" id="5305647at2759"/>
<keyword evidence="6" id="KW-0804">Transcription</keyword>
<gene>
    <name evidence="9" type="ORF">PAC_19481</name>
</gene>
<accession>A0A1L7XWZ9</accession>
<evidence type="ECO:0000313" key="9">
    <source>
        <dbReference type="EMBL" id="CZR69581.1"/>
    </source>
</evidence>
<evidence type="ECO:0000256" key="2">
    <source>
        <dbReference type="ARBA" id="ARBA00022723"/>
    </source>
</evidence>
<evidence type="ECO:0000256" key="1">
    <source>
        <dbReference type="ARBA" id="ARBA00004123"/>
    </source>
</evidence>
<proteinExistence type="predicted"/>
<evidence type="ECO:0000256" key="5">
    <source>
        <dbReference type="ARBA" id="ARBA00023015"/>
    </source>
</evidence>
<feature type="domain" description="C2H2-type" evidence="8">
    <location>
        <begin position="155"/>
        <end position="183"/>
    </location>
</feature>
<dbReference type="PANTHER" id="PTHR46179:SF13">
    <property type="entry name" value="C2H2-TYPE DOMAIN-CONTAINING PROTEIN"/>
    <property type="match status" value="1"/>
</dbReference>
<dbReference type="InterPro" id="IPR013087">
    <property type="entry name" value="Znf_C2H2_type"/>
</dbReference>
<dbReference type="SMART" id="SM00355">
    <property type="entry name" value="ZnF_C2H2"/>
    <property type="match status" value="2"/>
</dbReference>
<dbReference type="InterPro" id="IPR059009">
    <property type="entry name" value="Znf_C2H2_17_1st"/>
</dbReference>
<evidence type="ECO:0000256" key="4">
    <source>
        <dbReference type="ARBA" id="ARBA00022833"/>
    </source>
</evidence>
<evidence type="ECO:0000256" key="7">
    <source>
        <dbReference type="ARBA" id="ARBA00023242"/>
    </source>
</evidence>
<reference evidence="9 10" key="1">
    <citation type="submission" date="2016-03" db="EMBL/GenBank/DDBJ databases">
        <authorList>
            <person name="Ploux O."/>
        </authorList>
    </citation>
    <scope>NUCLEOTIDE SEQUENCE [LARGE SCALE GENOMIC DNA]</scope>
    <source>
        <strain evidence="9 10">UAMH 11012</strain>
    </source>
</reference>
<dbReference type="GO" id="GO:0008270">
    <property type="term" value="F:zinc ion binding"/>
    <property type="evidence" value="ECO:0007669"/>
    <property type="project" value="UniProtKB-KW"/>
</dbReference>
<keyword evidence="4" id="KW-0862">Zinc</keyword>
<dbReference type="InterPro" id="IPR051061">
    <property type="entry name" value="Zinc_finger_trans_reg"/>
</dbReference>
<dbReference type="Proteomes" id="UP000184330">
    <property type="component" value="Unassembled WGS sequence"/>
</dbReference>
<dbReference type="EMBL" id="FJOG01000074">
    <property type="protein sequence ID" value="CZR69581.1"/>
    <property type="molecule type" value="Genomic_DNA"/>
</dbReference>
<keyword evidence="5" id="KW-0805">Transcription regulation</keyword>
<name>A0A1L7XWZ9_9HELO</name>
<protein>
    <recommendedName>
        <fullName evidence="8">C2H2-type domain-containing protein</fullName>
    </recommendedName>
</protein>
<dbReference type="AlphaFoldDB" id="A0A1L7XWZ9"/>
<dbReference type="GO" id="GO:0006357">
    <property type="term" value="P:regulation of transcription by RNA polymerase II"/>
    <property type="evidence" value="ECO:0007669"/>
    <property type="project" value="TreeGrafter"/>
</dbReference>
<keyword evidence="2" id="KW-0479">Metal-binding</keyword>
<evidence type="ECO:0000313" key="10">
    <source>
        <dbReference type="Proteomes" id="UP000184330"/>
    </source>
</evidence>
<dbReference type="PANTHER" id="PTHR46179">
    <property type="entry name" value="ZINC FINGER PROTEIN"/>
    <property type="match status" value="1"/>
</dbReference>
<keyword evidence="7" id="KW-0539">Nucleus</keyword>
<evidence type="ECO:0000256" key="6">
    <source>
        <dbReference type="ARBA" id="ARBA00023163"/>
    </source>
</evidence>